<name>A0ABM1DXX3_PRICU</name>
<evidence type="ECO:0000313" key="4">
    <source>
        <dbReference type="Proteomes" id="UP000695022"/>
    </source>
</evidence>
<dbReference type="Pfam" id="PF11838">
    <property type="entry name" value="ERAP1_C"/>
    <property type="match status" value="1"/>
</dbReference>
<dbReference type="InterPro" id="IPR050344">
    <property type="entry name" value="Peptidase_M1_aminopeptidases"/>
</dbReference>
<dbReference type="Proteomes" id="UP000695022">
    <property type="component" value="Unplaced"/>
</dbReference>
<dbReference type="InterPro" id="IPR024571">
    <property type="entry name" value="ERAP1-like_C_dom"/>
</dbReference>
<keyword evidence="2" id="KW-0378">Hydrolase</keyword>
<protein>
    <submittedName>
        <fullName evidence="5">Aminopeptidase N-like</fullName>
    </submittedName>
</protein>
<evidence type="ECO:0000313" key="5">
    <source>
        <dbReference type="RefSeq" id="XP_014664794.1"/>
    </source>
</evidence>
<dbReference type="Gene3D" id="1.25.50.20">
    <property type="match status" value="1"/>
</dbReference>
<reference evidence="5" key="1">
    <citation type="submission" date="2025-08" db="UniProtKB">
        <authorList>
            <consortium name="RefSeq"/>
        </authorList>
    </citation>
    <scope>IDENTIFICATION</scope>
</reference>
<proteinExistence type="inferred from homology"/>
<evidence type="ECO:0000256" key="2">
    <source>
        <dbReference type="ARBA" id="ARBA00022438"/>
    </source>
</evidence>
<evidence type="ECO:0000259" key="3">
    <source>
        <dbReference type="Pfam" id="PF11838"/>
    </source>
</evidence>
<keyword evidence="2" id="KW-0031">Aminopeptidase</keyword>
<keyword evidence="2" id="KW-0645">Protease</keyword>
<feature type="domain" description="ERAP1-like C-terminal" evidence="3">
    <location>
        <begin position="3"/>
        <end position="248"/>
    </location>
</feature>
<comment type="similarity">
    <text evidence="1">Belongs to the peptidase M1 family.</text>
</comment>
<dbReference type="PANTHER" id="PTHR11533:SF276">
    <property type="entry name" value="GLUTAMYL AMINOPEPTIDASE"/>
    <property type="match status" value="1"/>
</dbReference>
<dbReference type="GeneID" id="106807071"/>
<gene>
    <name evidence="5" type="primary">LOC106807071</name>
</gene>
<keyword evidence="4" id="KW-1185">Reference proteome</keyword>
<dbReference type="PANTHER" id="PTHR11533">
    <property type="entry name" value="PROTEASE M1 ZINC METALLOPROTEASE"/>
    <property type="match status" value="1"/>
</dbReference>
<dbReference type="RefSeq" id="XP_014664794.1">
    <property type="nucleotide sequence ID" value="XM_014809308.1"/>
</dbReference>
<evidence type="ECO:0000256" key="1">
    <source>
        <dbReference type="ARBA" id="ARBA00010136"/>
    </source>
</evidence>
<accession>A0ABM1DXX3</accession>
<organism evidence="4 5">
    <name type="scientific">Priapulus caudatus</name>
    <name type="common">Priapulid worm</name>
    <dbReference type="NCBI Taxonomy" id="37621"/>
    <lineage>
        <taxon>Eukaryota</taxon>
        <taxon>Metazoa</taxon>
        <taxon>Ecdysozoa</taxon>
        <taxon>Scalidophora</taxon>
        <taxon>Priapulida</taxon>
        <taxon>Priapulimorpha</taxon>
        <taxon>Priapulimorphida</taxon>
        <taxon>Priapulidae</taxon>
        <taxon>Priapulus</taxon>
    </lineage>
</organism>
<sequence length="294" mass="33924">MRTTEYLDDEDEYIPWKTALNALHYIDLMLSRTASYGLFQAYMRKQVELLYRTYGWHVDADDTDQMLTLLRMEATHTACTYGSKDCLTEATNKFNEWQQSINAGTPYPVSVNYRLTVYCQGIKTGDVDEWDFVWDVYQSEDWPAERERLLEGLSCNTAPWILTRYLERSMGDDEVPQSEAYLVLLHTANNHLGRYLAWDFLRANYDAASKRFGARLSDVVAAITGAFNTQFELGEVHSFRASLPTDDSSMNHMWDTAEETIVGNIQYMTNNEEELVNWLNSNAEARHRASVMSS</sequence>